<dbReference type="InterPro" id="IPR050426">
    <property type="entry name" value="Glycosyltransferase_28"/>
</dbReference>
<organism evidence="2">
    <name type="scientific">Caulobacter sp. (strain K31)</name>
    <dbReference type="NCBI Taxonomy" id="366602"/>
    <lineage>
        <taxon>Bacteria</taxon>
        <taxon>Pseudomonadati</taxon>
        <taxon>Pseudomonadota</taxon>
        <taxon>Alphaproteobacteria</taxon>
        <taxon>Caulobacterales</taxon>
        <taxon>Caulobacteraceae</taxon>
        <taxon>Caulobacter</taxon>
    </lineage>
</organism>
<accession>B0SZ58</accession>
<dbReference type="GO" id="GO:0008194">
    <property type="term" value="F:UDP-glycosyltransferase activity"/>
    <property type="evidence" value="ECO:0007669"/>
    <property type="project" value="InterPro"/>
</dbReference>
<dbReference type="OrthoDB" id="139086at2"/>
<dbReference type="CAZy" id="GT1">
    <property type="family name" value="Glycosyltransferase Family 1"/>
</dbReference>
<dbReference type="STRING" id="366602.Caul_2842"/>
<gene>
    <name evidence="2" type="ordered locus">Caul_2842</name>
</gene>
<feature type="domain" description="Erythromycin biosynthesis protein CIII-like C-terminal" evidence="1">
    <location>
        <begin position="274"/>
        <end position="415"/>
    </location>
</feature>
<reference evidence="2" key="1">
    <citation type="submission" date="2008-01" db="EMBL/GenBank/DDBJ databases">
        <title>Complete sequence of chromosome of Caulobacter sp. K31.</title>
        <authorList>
            <consortium name="US DOE Joint Genome Institute"/>
            <person name="Copeland A."/>
            <person name="Lucas S."/>
            <person name="Lapidus A."/>
            <person name="Barry K."/>
            <person name="Glavina del Rio T."/>
            <person name="Dalin E."/>
            <person name="Tice H."/>
            <person name="Pitluck S."/>
            <person name="Bruce D."/>
            <person name="Goodwin L."/>
            <person name="Thompson L.S."/>
            <person name="Brettin T."/>
            <person name="Detter J.C."/>
            <person name="Han C."/>
            <person name="Schmutz J."/>
            <person name="Larimer F."/>
            <person name="Land M."/>
            <person name="Hauser L."/>
            <person name="Kyrpides N."/>
            <person name="Kim E."/>
            <person name="Stephens C."/>
            <person name="Richardson P."/>
        </authorList>
    </citation>
    <scope>NUCLEOTIDE SEQUENCE [LARGE SCALE GENOMIC DNA]</scope>
    <source>
        <strain evidence="2">K31</strain>
    </source>
</reference>
<dbReference type="PANTHER" id="PTHR48050:SF13">
    <property type="entry name" value="STEROL 3-BETA-GLUCOSYLTRANSFERASE UGT80A2"/>
    <property type="match status" value="1"/>
</dbReference>
<evidence type="ECO:0000259" key="1">
    <source>
        <dbReference type="Pfam" id="PF06722"/>
    </source>
</evidence>
<dbReference type="Pfam" id="PF06722">
    <property type="entry name" value="EryCIII-like_C"/>
    <property type="match status" value="1"/>
</dbReference>
<dbReference type="EMBL" id="CP000927">
    <property type="protein sequence ID" value="ABZ71969.1"/>
    <property type="molecule type" value="Genomic_DNA"/>
</dbReference>
<dbReference type="KEGG" id="cak:Caul_2842"/>
<dbReference type="GO" id="GO:0016758">
    <property type="term" value="F:hexosyltransferase activity"/>
    <property type="evidence" value="ECO:0007669"/>
    <property type="project" value="UniProtKB-ARBA"/>
</dbReference>
<dbReference type="InterPro" id="IPR010610">
    <property type="entry name" value="EryCIII-like_C"/>
</dbReference>
<dbReference type="eggNOG" id="COG1819">
    <property type="taxonomic scope" value="Bacteria"/>
</dbReference>
<dbReference type="PANTHER" id="PTHR48050">
    <property type="entry name" value="STEROL 3-BETA-GLUCOSYLTRANSFERASE"/>
    <property type="match status" value="1"/>
</dbReference>
<proteinExistence type="predicted"/>
<dbReference type="CDD" id="cd03784">
    <property type="entry name" value="GT1_Gtf-like"/>
    <property type="match status" value="1"/>
</dbReference>
<dbReference type="HOGENOM" id="CLU_000537_4_2_5"/>
<dbReference type="InterPro" id="IPR002213">
    <property type="entry name" value="UDP_glucos_trans"/>
</dbReference>
<protein>
    <submittedName>
        <fullName evidence="2">Glycosyltransferase, MGT family</fullName>
    </submittedName>
</protein>
<keyword evidence="2" id="KW-0808">Transferase</keyword>
<dbReference type="Gene3D" id="3.40.50.2000">
    <property type="entry name" value="Glycogen Phosphorylase B"/>
    <property type="match status" value="2"/>
</dbReference>
<evidence type="ECO:0000313" key="2">
    <source>
        <dbReference type="EMBL" id="ABZ71969.1"/>
    </source>
</evidence>
<sequence>MARFLFTTWEGGGHVQPMLLVARELAARGHQVLALSDPCNAPDAAALDVPFRAWTTAPFQTGKTRDDDRLKDHQADSPLEVIQRLLDRVMTGPALAYARDTLAAIDAFAPDVVVSQELLFGPMAAAEARGLPLALLAANVWSLPTMSGAPPFGAGMLPAANDEERAMHAMVGQMSRGFYQAGLPDLNAARAVLGLVPLSDLFDQLGAARAILLATSRAFDFAPSPLPAPFAHVGPYLTDPAWVEAFEPPKGEAPLVVVSFSSLYQAQEPVLRSVITALSDLEVRAVVTTGPTIDPEQFQAPPHVMVVRSAPHGALLDDAAVFITHAGHGSTLRPLMAGVPLLCLPMGRDQHDNAARAIHRGAGLTLPADSKPELIGAAVRQLLDEPHFKIAASALGSAILAEARPDSASTTLEALLFEAQKN</sequence>
<dbReference type="SUPFAM" id="SSF53756">
    <property type="entry name" value="UDP-Glycosyltransferase/glycogen phosphorylase"/>
    <property type="match status" value="1"/>
</dbReference>
<name>B0SZ58_CAUSK</name>
<dbReference type="AlphaFoldDB" id="B0SZ58"/>
<dbReference type="GO" id="GO:0017000">
    <property type="term" value="P:antibiotic biosynthetic process"/>
    <property type="evidence" value="ECO:0007669"/>
    <property type="project" value="UniProtKB-ARBA"/>
</dbReference>